<comment type="caution">
    <text evidence="1">The sequence shown here is derived from an EMBL/GenBank/DDBJ whole genome shotgun (WGS) entry which is preliminary data.</text>
</comment>
<dbReference type="EMBL" id="CM055092">
    <property type="protein sequence ID" value="KAJ7570713.1"/>
    <property type="molecule type" value="Genomic_DNA"/>
</dbReference>
<gene>
    <name evidence="1" type="ORF">O6H91_01G132700</name>
</gene>
<dbReference type="Proteomes" id="UP001162992">
    <property type="component" value="Chromosome 1"/>
</dbReference>
<evidence type="ECO:0000313" key="2">
    <source>
        <dbReference type="Proteomes" id="UP001162992"/>
    </source>
</evidence>
<evidence type="ECO:0000313" key="1">
    <source>
        <dbReference type="EMBL" id="KAJ7570713.1"/>
    </source>
</evidence>
<organism evidence="1 2">
    <name type="scientific">Diphasiastrum complanatum</name>
    <name type="common">Issler's clubmoss</name>
    <name type="synonym">Lycopodium complanatum</name>
    <dbReference type="NCBI Taxonomy" id="34168"/>
    <lineage>
        <taxon>Eukaryota</taxon>
        <taxon>Viridiplantae</taxon>
        <taxon>Streptophyta</taxon>
        <taxon>Embryophyta</taxon>
        <taxon>Tracheophyta</taxon>
        <taxon>Lycopodiopsida</taxon>
        <taxon>Lycopodiales</taxon>
        <taxon>Lycopodiaceae</taxon>
        <taxon>Lycopodioideae</taxon>
        <taxon>Diphasiastrum</taxon>
    </lineage>
</organism>
<name>A0ACC2EW99_DIPCM</name>
<protein>
    <submittedName>
        <fullName evidence="1">Uncharacterized protein</fullName>
    </submittedName>
</protein>
<proteinExistence type="predicted"/>
<accession>A0ACC2EW99</accession>
<keyword evidence="2" id="KW-1185">Reference proteome</keyword>
<sequence>MEMVWRWEGGAMAKPLHSVRNCVCKLRDQAAGYQRWRWRGGCGEFSSRGERVHIPRTCHKAGSGCATVGLSAGRRLGGSTKRFSLVAGTWLHTTAQVEVNLPLPQLWDMWLDRDKFSTWMPWISSVEVFKDEPELSRWTLKSTAFGQNFEFSWIARNLQPIYHQKIHWRSVDGLPNRGAVRFYPRSPSSCGIQLTISYEVPEILAPFVSTCDAAFDSACAKYSSERPREICNLGISEQP</sequence>
<reference evidence="2" key="1">
    <citation type="journal article" date="2024" name="Proc. Natl. Acad. Sci. U.S.A.">
        <title>Extraordinary preservation of gene collinearity over three hundred million years revealed in homosporous lycophytes.</title>
        <authorList>
            <person name="Li C."/>
            <person name="Wickell D."/>
            <person name="Kuo L.Y."/>
            <person name="Chen X."/>
            <person name="Nie B."/>
            <person name="Liao X."/>
            <person name="Peng D."/>
            <person name="Ji J."/>
            <person name="Jenkins J."/>
            <person name="Williams M."/>
            <person name="Shu S."/>
            <person name="Plott C."/>
            <person name="Barry K."/>
            <person name="Rajasekar S."/>
            <person name="Grimwood J."/>
            <person name="Han X."/>
            <person name="Sun S."/>
            <person name="Hou Z."/>
            <person name="He W."/>
            <person name="Dai G."/>
            <person name="Sun C."/>
            <person name="Schmutz J."/>
            <person name="Leebens-Mack J.H."/>
            <person name="Li F.W."/>
            <person name="Wang L."/>
        </authorList>
    </citation>
    <scope>NUCLEOTIDE SEQUENCE [LARGE SCALE GENOMIC DNA]</scope>
    <source>
        <strain evidence="2">cv. PW_Plant_1</strain>
    </source>
</reference>